<feature type="transmembrane region" description="Helical" evidence="1">
    <location>
        <begin position="213"/>
        <end position="234"/>
    </location>
</feature>
<dbReference type="EMBL" id="LT629774">
    <property type="protein sequence ID" value="SDS25100.1"/>
    <property type="molecule type" value="Genomic_DNA"/>
</dbReference>
<evidence type="ECO:0000256" key="1">
    <source>
        <dbReference type="SAM" id="Phobius"/>
    </source>
</evidence>
<feature type="transmembrane region" description="Helical" evidence="1">
    <location>
        <begin position="161"/>
        <end position="185"/>
    </location>
</feature>
<keyword evidence="3" id="KW-1185">Reference proteome</keyword>
<dbReference type="STRING" id="1249933.SAMN04489797_1192"/>
<sequence length="322" mass="36659">MHNNGSHKIKQFFFVLIKLSIVVAAFYFIYTKIVENDQLEFSKFVVFLNKNEVFSLKNSLVLIILTGFNWFFEITKWQQLVKVIKGISFISALEQSLGGLTASLITPNRIGDYGAKAIYYTKPYRTKIVLLNLLGNMAQMIITTLLGCIGFTLFARQYAIAINYTNVITIGIIILIIGLFTGMILSKKHFKIKGFSLISVIDFIKSIPLKTHVLNLILSCARYLIFSFQFYFLLTVFNIDLNYYDAMLVITSMYLLASIVPTISIFDVVIKSSIAVFLFAYIPVNEFIILSITSLMWLLNFVLPSVFGSYFVLNFKLPKSVD</sequence>
<accession>A0A1H1QNQ5</accession>
<feature type="transmembrane region" description="Helical" evidence="1">
    <location>
        <begin position="287"/>
        <end position="313"/>
    </location>
</feature>
<evidence type="ECO:0000313" key="2">
    <source>
        <dbReference type="EMBL" id="SDS25100.1"/>
    </source>
</evidence>
<feature type="transmembrane region" description="Helical" evidence="1">
    <location>
        <begin position="53"/>
        <end position="72"/>
    </location>
</feature>
<reference evidence="2 3" key="1">
    <citation type="submission" date="2016-10" db="EMBL/GenBank/DDBJ databases">
        <authorList>
            <person name="Varghese N."/>
            <person name="Submissions S."/>
        </authorList>
    </citation>
    <scope>NUCLEOTIDE SEQUENCE [LARGE SCALE GENOMIC DNA]</scope>
    <source>
        <strain evidence="2 3">RHA_55</strain>
    </source>
</reference>
<dbReference type="AlphaFoldDB" id="A0A1H1QNQ5"/>
<proteinExistence type="predicted"/>
<keyword evidence="1" id="KW-0472">Membrane</keyword>
<name>A0A1H1QNQ5_9FLAO</name>
<feature type="transmembrane region" description="Helical" evidence="1">
    <location>
        <begin position="129"/>
        <end position="155"/>
    </location>
</feature>
<feature type="transmembrane region" description="Helical" evidence="1">
    <location>
        <begin position="254"/>
        <end position="280"/>
    </location>
</feature>
<dbReference type="RefSeq" id="WP_092445204.1">
    <property type="nucleotide sequence ID" value="NZ_LT629774.1"/>
</dbReference>
<protein>
    <submittedName>
        <fullName evidence="2">Lysylphosphatidylglycerol synthase TM region</fullName>
    </submittedName>
</protein>
<dbReference type="Proteomes" id="UP000198963">
    <property type="component" value="Chromosome I"/>
</dbReference>
<keyword evidence="1" id="KW-1133">Transmembrane helix</keyword>
<keyword evidence="1" id="KW-0812">Transmembrane</keyword>
<evidence type="ECO:0000313" key="3">
    <source>
        <dbReference type="Proteomes" id="UP000198963"/>
    </source>
</evidence>
<gene>
    <name evidence="2" type="ORF">SAMN04489797_1192</name>
</gene>
<organism evidence="2 3">
    <name type="scientific">Winogradskyella sediminis</name>
    <dbReference type="NCBI Taxonomy" id="1382466"/>
    <lineage>
        <taxon>Bacteria</taxon>
        <taxon>Pseudomonadati</taxon>
        <taxon>Bacteroidota</taxon>
        <taxon>Flavobacteriia</taxon>
        <taxon>Flavobacteriales</taxon>
        <taxon>Flavobacteriaceae</taxon>
        <taxon>Winogradskyella</taxon>
    </lineage>
</organism>
<feature type="transmembrane region" description="Helical" evidence="1">
    <location>
        <begin position="12"/>
        <end position="33"/>
    </location>
</feature>